<accession>A0A318KIG6</accession>
<reference evidence="1 2" key="1">
    <citation type="submission" date="2018-05" db="EMBL/GenBank/DDBJ databases">
        <title>Genomic Encyclopedia of Type Strains, Phase IV (KMG-IV): sequencing the most valuable type-strain genomes for metagenomic binning, comparative biology and taxonomic classification.</title>
        <authorList>
            <person name="Goeker M."/>
        </authorList>
    </citation>
    <scope>NUCLEOTIDE SEQUENCE [LARGE SCALE GENOMIC DNA]</scope>
    <source>
        <strain evidence="1 2">DSM 44704</strain>
    </source>
</reference>
<protein>
    <recommendedName>
        <fullName evidence="3">DUF4280 domain-containing protein</fullName>
    </recommendedName>
</protein>
<organism evidence="1 2">
    <name type="scientific">Nocardia tenerifensis</name>
    <dbReference type="NCBI Taxonomy" id="228006"/>
    <lineage>
        <taxon>Bacteria</taxon>
        <taxon>Bacillati</taxon>
        <taxon>Actinomycetota</taxon>
        <taxon>Actinomycetes</taxon>
        <taxon>Mycobacteriales</taxon>
        <taxon>Nocardiaceae</taxon>
        <taxon>Nocardia</taxon>
    </lineage>
</organism>
<evidence type="ECO:0000313" key="2">
    <source>
        <dbReference type="Proteomes" id="UP000247569"/>
    </source>
</evidence>
<name>A0A318KIG6_9NOCA</name>
<dbReference type="EMBL" id="QJKF01000009">
    <property type="protein sequence ID" value="PXX60817.1"/>
    <property type="molecule type" value="Genomic_DNA"/>
</dbReference>
<dbReference type="AlphaFoldDB" id="A0A318KIG6"/>
<proteinExistence type="predicted"/>
<gene>
    <name evidence="1" type="ORF">DFR70_1098</name>
</gene>
<evidence type="ECO:0000313" key="1">
    <source>
        <dbReference type="EMBL" id="PXX60817.1"/>
    </source>
</evidence>
<dbReference type="Proteomes" id="UP000247569">
    <property type="component" value="Unassembled WGS sequence"/>
</dbReference>
<evidence type="ECO:0008006" key="3">
    <source>
        <dbReference type="Google" id="ProtNLM"/>
    </source>
</evidence>
<keyword evidence="2" id="KW-1185">Reference proteome</keyword>
<comment type="caution">
    <text evidence="1">The sequence shown here is derived from an EMBL/GenBank/DDBJ whole genome shotgun (WGS) entry which is preliminary data.</text>
</comment>
<dbReference type="OrthoDB" id="675629at2"/>
<sequence>MPGPLLHLGAQVKCSHGGTAAPASVNPRVTVSAQPTALLSVPYLIAGCALPPPIAANGPCVTGQWITGTTRVTSNGQPLAVLGGTSVCAPSGTPMLPLSAQTRVVAL</sequence>
<dbReference type="RefSeq" id="WP_040734152.1">
    <property type="nucleotide sequence ID" value="NZ_QJKF01000009.1"/>
</dbReference>